<feature type="transmembrane region" description="Helical" evidence="1">
    <location>
        <begin position="303"/>
        <end position="321"/>
    </location>
</feature>
<evidence type="ECO:0000313" key="3">
    <source>
        <dbReference type="EMBL" id="PWE16634.1"/>
    </source>
</evidence>
<dbReference type="GO" id="GO:0004175">
    <property type="term" value="F:endopeptidase activity"/>
    <property type="evidence" value="ECO:0007669"/>
    <property type="project" value="UniProtKB-ARBA"/>
</dbReference>
<evidence type="ECO:0000259" key="2">
    <source>
        <dbReference type="Pfam" id="PF02517"/>
    </source>
</evidence>
<organism evidence="3 4">
    <name type="scientific">Marinicauda salina</name>
    <dbReference type="NCBI Taxonomy" id="2135793"/>
    <lineage>
        <taxon>Bacteria</taxon>
        <taxon>Pseudomonadati</taxon>
        <taxon>Pseudomonadota</taxon>
        <taxon>Alphaproteobacteria</taxon>
        <taxon>Maricaulales</taxon>
        <taxon>Maricaulaceae</taxon>
        <taxon>Marinicauda</taxon>
    </lineage>
</organism>
<evidence type="ECO:0000313" key="4">
    <source>
        <dbReference type="Proteomes" id="UP000245168"/>
    </source>
</evidence>
<feature type="transmembrane region" description="Helical" evidence="1">
    <location>
        <begin position="67"/>
        <end position="91"/>
    </location>
</feature>
<name>A0A2U2BRJ7_9PROT</name>
<dbReference type="InterPro" id="IPR003675">
    <property type="entry name" value="Rce1/LyrA-like_dom"/>
</dbReference>
<feature type="transmembrane region" description="Helical" evidence="1">
    <location>
        <begin position="111"/>
        <end position="134"/>
    </location>
</feature>
<dbReference type="PANTHER" id="PTHR39430">
    <property type="entry name" value="MEMBRANE-ASSOCIATED PROTEASE-RELATED"/>
    <property type="match status" value="1"/>
</dbReference>
<dbReference type="RefSeq" id="WP_109253789.1">
    <property type="nucleotide sequence ID" value="NZ_QEXV01000006.1"/>
</dbReference>
<dbReference type="Proteomes" id="UP000245168">
    <property type="component" value="Unassembled WGS sequence"/>
</dbReference>
<dbReference type="OrthoDB" id="193898at2"/>
<protein>
    <recommendedName>
        <fullName evidence="2">CAAX prenyl protease 2/Lysostaphin resistance protein A-like domain-containing protein</fullName>
    </recommendedName>
</protein>
<keyword evidence="1" id="KW-1133">Transmembrane helix</keyword>
<sequence length="332" mass="34428">MTADTLYAPWPEGSRRTWGWAAIALVVVSYFVSALPIGIGVVVFTVQRTMAGAGPAEIEAALAGSTMSFLIPLLLAQFVLWGGLAIAWAKLFEKRTLASLGLVLRGWSRRYGGGLLVGVGLVVVLTLGVGLVATGAPEAADAGELELAGADWSRLAETGILLALVGVAAVFLIQGAAEELVFRGWLMSTLVARWGRVAGVVASCLVFMLFHAHVFISGLAFGAVAMLGVGATGVFFAVYALWTRNIVGVAAVHGAFNASAVIGPVAGRLAAEPDRPLGDIVSEVFESATGMAGPEAVAVGPELFVQLVLFGALSGIMVWRLSRRRAAAAMHE</sequence>
<dbReference type="PANTHER" id="PTHR39430:SF1">
    <property type="entry name" value="PROTEASE"/>
    <property type="match status" value="1"/>
</dbReference>
<feature type="transmembrane region" description="Helical" evidence="1">
    <location>
        <begin position="20"/>
        <end position="46"/>
    </location>
</feature>
<feature type="transmembrane region" description="Helical" evidence="1">
    <location>
        <begin position="194"/>
        <end position="212"/>
    </location>
</feature>
<keyword evidence="1" id="KW-0472">Membrane</keyword>
<evidence type="ECO:0000256" key="1">
    <source>
        <dbReference type="SAM" id="Phobius"/>
    </source>
</evidence>
<feature type="transmembrane region" description="Helical" evidence="1">
    <location>
        <begin position="155"/>
        <end position="174"/>
    </location>
</feature>
<accession>A0A2U2BRJ7</accession>
<gene>
    <name evidence="3" type="ORF">DDZ18_12795</name>
</gene>
<dbReference type="AlphaFoldDB" id="A0A2U2BRJ7"/>
<proteinExistence type="predicted"/>
<reference evidence="4" key="1">
    <citation type="submission" date="2018-05" db="EMBL/GenBank/DDBJ databases">
        <authorList>
            <person name="Liu B.-T."/>
        </authorList>
    </citation>
    <scope>NUCLEOTIDE SEQUENCE [LARGE SCALE GENOMIC DNA]</scope>
    <source>
        <strain evidence="4">WD6-1</strain>
    </source>
</reference>
<dbReference type="EMBL" id="QEXV01000006">
    <property type="protein sequence ID" value="PWE16634.1"/>
    <property type="molecule type" value="Genomic_DNA"/>
</dbReference>
<dbReference type="Pfam" id="PF02517">
    <property type="entry name" value="Rce1-like"/>
    <property type="match status" value="1"/>
</dbReference>
<feature type="transmembrane region" description="Helical" evidence="1">
    <location>
        <begin position="219"/>
        <end position="242"/>
    </location>
</feature>
<keyword evidence="4" id="KW-1185">Reference proteome</keyword>
<feature type="domain" description="CAAX prenyl protease 2/Lysostaphin resistance protein A-like" evidence="2">
    <location>
        <begin position="163"/>
        <end position="258"/>
    </location>
</feature>
<comment type="caution">
    <text evidence="3">The sequence shown here is derived from an EMBL/GenBank/DDBJ whole genome shotgun (WGS) entry which is preliminary data.</text>
</comment>
<keyword evidence="1" id="KW-0812">Transmembrane</keyword>
<dbReference type="GO" id="GO:0080120">
    <property type="term" value="P:CAAX-box protein maturation"/>
    <property type="evidence" value="ECO:0007669"/>
    <property type="project" value="UniProtKB-ARBA"/>
</dbReference>